<protein>
    <submittedName>
        <fullName evidence="4">Probable leucine-rich repeat receptor-like protein kinase At1g68400</fullName>
    </submittedName>
</protein>
<dbReference type="Proteomes" id="UP001515500">
    <property type="component" value="Chromosome 7"/>
</dbReference>
<dbReference type="SUPFAM" id="SSF52058">
    <property type="entry name" value="L domain-like"/>
    <property type="match status" value="1"/>
</dbReference>
<dbReference type="AlphaFoldDB" id="A0AB40BQJ0"/>
<evidence type="ECO:0000259" key="2">
    <source>
        <dbReference type="PROSITE" id="PS50011"/>
    </source>
</evidence>
<feature type="domain" description="Protein kinase" evidence="2">
    <location>
        <begin position="152"/>
        <end position="237"/>
    </location>
</feature>
<keyword evidence="1" id="KW-0812">Transmembrane</keyword>
<dbReference type="InterPro" id="IPR032675">
    <property type="entry name" value="LRR_dom_sf"/>
</dbReference>
<dbReference type="Gene3D" id="3.30.200.20">
    <property type="entry name" value="Phosphorylase Kinase, domain 1"/>
    <property type="match status" value="1"/>
</dbReference>
<dbReference type="GeneID" id="120265012"/>
<accession>A0AB40BQJ0</accession>
<dbReference type="PANTHER" id="PTHR48010:SF90">
    <property type="entry name" value="OS07G0574100 PROTEIN"/>
    <property type="match status" value="1"/>
</dbReference>
<dbReference type="InterPro" id="IPR050994">
    <property type="entry name" value="At_inactive_RLKs"/>
</dbReference>
<name>A0AB40BQJ0_DIOCR</name>
<dbReference type="InterPro" id="IPR000719">
    <property type="entry name" value="Prot_kinase_dom"/>
</dbReference>
<evidence type="ECO:0000313" key="3">
    <source>
        <dbReference type="Proteomes" id="UP001515500"/>
    </source>
</evidence>
<dbReference type="Gene3D" id="3.80.10.10">
    <property type="entry name" value="Ribonuclease Inhibitor"/>
    <property type="match status" value="1"/>
</dbReference>
<feature type="transmembrane region" description="Helical" evidence="1">
    <location>
        <begin position="112"/>
        <end position="136"/>
    </location>
</feature>
<keyword evidence="1" id="KW-1133">Transmembrane helix</keyword>
<dbReference type="GO" id="GO:0004672">
    <property type="term" value="F:protein kinase activity"/>
    <property type="evidence" value="ECO:0007669"/>
    <property type="project" value="InterPro"/>
</dbReference>
<evidence type="ECO:0000256" key="1">
    <source>
        <dbReference type="SAM" id="Phobius"/>
    </source>
</evidence>
<sequence>MSWHLSSLSRVYRLNLSFNLLFGQIPLSLNHLPHLLTLCLNSNNFFGPILVLSLPNLQVLNLSLNSLTGPILPSLYSFLPASFSGNPTITTGSPTTTKLDQGIHLLGMNHGALIAIIAGDLAALLIAFTILFLYFWPKIRSKPPSYHLHKGEKIVFSSSKGGYGTAYKAVLQDKNVVAVKHLQETGSGFGKREFKQQMAILGRIQHPNIVSLKAYYYAHDKKLLVYEFMLGDSVYRT</sequence>
<gene>
    <name evidence="4" type="primary">LOC120265012</name>
</gene>
<evidence type="ECO:0000313" key="4">
    <source>
        <dbReference type="RefSeq" id="XP_039128881.1"/>
    </source>
</evidence>
<dbReference type="PANTHER" id="PTHR48010">
    <property type="entry name" value="OS05G0588300 PROTEIN"/>
    <property type="match status" value="1"/>
</dbReference>
<organism evidence="3 4">
    <name type="scientific">Dioscorea cayennensis subsp. rotundata</name>
    <name type="common">White Guinea yam</name>
    <name type="synonym">Dioscorea rotundata</name>
    <dbReference type="NCBI Taxonomy" id="55577"/>
    <lineage>
        <taxon>Eukaryota</taxon>
        <taxon>Viridiplantae</taxon>
        <taxon>Streptophyta</taxon>
        <taxon>Embryophyta</taxon>
        <taxon>Tracheophyta</taxon>
        <taxon>Spermatophyta</taxon>
        <taxon>Magnoliopsida</taxon>
        <taxon>Liliopsida</taxon>
        <taxon>Dioscoreales</taxon>
        <taxon>Dioscoreaceae</taxon>
        <taxon>Dioscorea</taxon>
    </lineage>
</organism>
<keyword evidence="3" id="KW-1185">Reference proteome</keyword>
<proteinExistence type="predicted"/>
<dbReference type="GO" id="GO:0005524">
    <property type="term" value="F:ATP binding"/>
    <property type="evidence" value="ECO:0007669"/>
    <property type="project" value="InterPro"/>
</dbReference>
<keyword evidence="1" id="KW-0472">Membrane</keyword>
<dbReference type="RefSeq" id="XP_039128881.1">
    <property type="nucleotide sequence ID" value="XM_039272947.1"/>
</dbReference>
<dbReference type="PROSITE" id="PS50011">
    <property type="entry name" value="PROTEIN_KINASE_DOM"/>
    <property type="match status" value="1"/>
</dbReference>
<dbReference type="SUPFAM" id="SSF56112">
    <property type="entry name" value="Protein kinase-like (PK-like)"/>
    <property type="match status" value="1"/>
</dbReference>
<reference evidence="4" key="1">
    <citation type="submission" date="2025-08" db="UniProtKB">
        <authorList>
            <consortium name="RefSeq"/>
        </authorList>
    </citation>
    <scope>IDENTIFICATION</scope>
</reference>
<dbReference type="InterPro" id="IPR011009">
    <property type="entry name" value="Kinase-like_dom_sf"/>
</dbReference>
<dbReference type="Pfam" id="PF00069">
    <property type="entry name" value="Pkinase"/>
    <property type="match status" value="1"/>
</dbReference>